<name>A0A382A899_9ZZZZ</name>
<protein>
    <submittedName>
        <fullName evidence="1">Uncharacterized protein</fullName>
    </submittedName>
</protein>
<dbReference type="AlphaFoldDB" id="A0A382A899"/>
<reference evidence="1" key="1">
    <citation type="submission" date="2018-05" db="EMBL/GenBank/DDBJ databases">
        <authorList>
            <person name="Lanie J.A."/>
            <person name="Ng W.-L."/>
            <person name="Kazmierczak K.M."/>
            <person name="Andrzejewski T.M."/>
            <person name="Davidsen T.M."/>
            <person name="Wayne K.J."/>
            <person name="Tettelin H."/>
            <person name="Glass J.I."/>
            <person name="Rusch D."/>
            <person name="Podicherti R."/>
            <person name="Tsui H.-C.T."/>
            <person name="Winkler M.E."/>
        </authorList>
    </citation>
    <scope>NUCLEOTIDE SEQUENCE</scope>
</reference>
<sequence>MTMKNPLVQEVSKWMLRAYMVWS</sequence>
<evidence type="ECO:0000313" key="1">
    <source>
        <dbReference type="EMBL" id="SVA97451.1"/>
    </source>
</evidence>
<feature type="non-terminal residue" evidence="1">
    <location>
        <position position="23"/>
    </location>
</feature>
<gene>
    <name evidence="1" type="ORF">METZ01_LOCUS150305</name>
</gene>
<proteinExistence type="predicted"/>
<accession>A0A382A899</accession>
<organism evidence="1">
    <name type="scientific">marine metagenome</name>
    <dbReference type="NCBI Taxonomy" id="408172"/>
    <lineage>
        <taxon>unclassified sequences</taxon>
        <taxon>metagenomes</taxon>
        <taxon>ecological metagenomes</taxon>
    </lineage>
</organism>
<dbReference type="EMBL" id="UINC01024225">
    <property type="protein sequence ID" value="SVA97451.1"/>
    <property type="molecule type" value="Genomic_DNA"/>
</dbReference>